<dbReference type="EMBL" id="KV454002">
    <property type="protein sequence ID" value="ODQ47595.1"/>
    <property type="molecule type" value="Genomic_DNA"/>
</dbReference>
<feature type="transmembrane region" description="Helical" evidence="6">
    <location>
        <begin position="99"/>
        <end position="119"/>
    </location>
</feature>
<protein>
    <recommendedName>
        <fullName evidence="7">Nodulin-like domain-containing protein</fullName>
    </recommendedName>
</protein>
<dbReference type="STRING" id="763406.A0A1E3NNB7"/>
<evidence type="ECO:0000313" key="9">
    <source>
        <dbReference type="Proteomes" id="UP000094455"/>
    </source>
</evidence>
<feature type="domain" description="Nodulin-like" evidence="7">
    <location>
        <begin position="36"/>
        <end position="216"/>
    </location>
</feature>
<evidence type="ECO:0000256" key="3">
    <source>
        <dbReference type="ARBA" id="ARBA00022989"/>
    </source>
</evidence>
<feature type="compositionally biased region" description="Polar residues" evidence="5">
    <location>
        <begin position="438"/>
        <end position="452"/>
    </location>
</feature>
<evidence type="ECO:0000259" key="7">
    <source>
        <dbReference type="Pfam" id="PF06813"/>
    </source>
</evidence>
<sequence>MSTLTGLHDIGPDDEMQHDSAQTKRPSHSHAKKVALISSSIAALASGTPYLYGVYSPQLINRCGFSALDSSYLSFSGNIGSSIGGFFAGLIIDKFGISAGILLGALLEFTGFFVFYFNYKHALHNFVHLVFAMVCIGFGSVLAYFATIKVATVNFPRHRGFANACPVSSYGLAALFYAFVSTVWFADDVEGLLKFIAFFSGIVIAASSIFIGIYETEEDDSDNAIVNDAVNENDGEYSDSSDENELEVGLQYLLKGHRGSFAQVGNLLKNESSSSLFSDASDASSIASSTAPSSRNSSVALSRNPSFSSQNPISINPSGVLRSNSNNALPNLSGSPIDFKAKQTMFRSGSFRIASSISNSPRNGRFFGSMTQKQPIFNPKATPTEESPLIGSSFSEPPQTANNSLINSLSSSPAGLFTNSPKSSNDLKATKAQSYSNIPFSPNVTSSESANTNGGGDIDVNGKINSKSDGAVNMATLLSKQKPKSRGSRKKRKELSPKEHVMSLFKNRLFLSHYALNACYCSIGQVYIFSIGFIVRAQVNYYRAHNPSAVILKLALYLSNGSHSGNLAVTYQALQVSIISFSNFLGRLLSGPASDLLHKRLKLSKIYVVIFSLLFLTLGQVSLLISNKLDYLSLTSFLIGLSYGSIYGTMPSILADSFGSKNFATTWALMGTGPISLFLVLSDYFGTVYDENSEWSYLGDVKLKMCLKGKDCYWDVFALNTVACLLLFVGYFWLLFYAGRRKS</sequence>
<evidence type="ECO:0000256" key="4">
    <source>
        <dbReference type="ARBA" id="ARBA00023136"/>
    </source>
</evidence>
<feature type="transmembrane region" description="Helical" evidence="6">
    <location>
        <begin position="662"/>
        <end position="681"/>
    </location>
</feature>
<dbReference type="GO" id="GO:0000329">
    <property type="term" value="C:fungal-type vacuole membrane"/>
    <property type="evidence" value="ECO:0007669"/>
    <property type="project" value="TreeGrafter"/>
</dbReference>
<feature type="compositionally biased region" description="Polar residues" evidence="5">
    <location>
        <begin position="301"/>
        <end position="320"/>
    </location>
</feature>
<feature type="transmembrane region" description="Helical" evidence="6">
    <location>
        <begin position="125"/>
        <end position="146"/>
    </location>
</feature>
<feature type="transmembrane region" description="Helical" evidence="6">
    <location>
        <begin position="192"/>
        <end position="214"/>
    </location>
</feature>
<dbReference type="PANTHER" id="PTHR21576">
    <property type="entry name" value="UNCHARACTERIZED NODULIN-LIKE PROTEIN"/>
    <property type="match status" value="1"/>
</dbReference>
<evidence type="ECO:0000256" key="6">
    <source>
        <dbReference type="SAM" id="Phobius"/>
    </source>
</evidence>
<evidence type="ECO:0000313" key="8">
    <source>
        <dbReference type="EMBL" id="ODQ47595.1"/>
    </source>
</evidence>
<comment type="subcellular location">
    <subcellularLocation>
        <location evidence="1">Membrane</location>
        <topology evidence="1">Multi-pass membrane protein</topology>
    </subcellularLocation>
</comment>
<feature type="region of interest" description="Disordered" evidence="5">
    <location>
        <begin position="362"/>
        <end position="407"/>
    </location>
</feature>
<feature type="compositionally biased region" description="Polar residues" evidence="5">
    <location>
        <begin position="390"/>
        <end position="401"/>
    </location>
</feature>
<feature type="transmembrane region" description="Helical" evidence="6">
    <location>
        <begin position="717"/>
        <end position="738"/>
    </location>
</feature>
<dbReference type="OrthoDB" id="410267at2759"/>
<evidence type="ECO:0000256" key="5">
    <source>
        <dbReference type="SAM" id="MobiDB-lite"/>
    </source>
</evidence>
<feature type="transmembrane region" description="Helical" evidence="6">
    <location>
        <begin position="514"/>
        <end position="535"/>
    </location>
</feature>
<dbReference type="GeneID" id="30177551"/>
<dbReference type="AlphaFoldDB" id="A0A1E3NNB7"/>
<evidence type="ECO:0000256" key="2">
    <source>
        <dbReference type="ARBA" id="ARBA00022692"/>
    </source>
</evidence>
<feature type="compositionally biased region" description="Basic residues" evidence="5">
    <location>
        <begin position="481"/>
        <end position="493"/>
    </location>
</feature>
<keyword evidence="4 6" id="KW-0472">Membrane</keyword>
<feature type="transmembrane region" description="Helical" evidence="6">
    <location>
        <begin position="72"/>
        <end position="92"/>
    </location>
</feature>
<evidence type="ECO:0000256" key="1">
    <source>
        <dbReference type="ARBA" id="ARBA00004141"/>
    </source>
</evidence>
<feature type="region of interest" description="Disordered" evidence="5">
    <location>
        <begin position="1"/>
        <end position="29"/>
    </location>
</feature>
<organism evidence="8 9">
    <name type="scientific">Pichia membranifaciens NRRL Y-2026</name>
    <dbReference type="NCBI Taxonomy" id="763406"/>
    <lineage>
        <taxon>Eukaryota</taxon>
        <taxon>Fungi</taxon>
        <taxon>Dikarya</taxon>
        <taxon>Ascomycota</taxon>
        <taxon>Saccharomycotina</taxon>
        <taxon>Pichiomycetes</taxon>
        <taxon>Pichiales</taxon>
        <taxon>Pichiaceae</taxon>
        <taxon>Pichia</taxon>
    </lineage>
</organism>
<feature type="transmembrane region" description="Helical" evidence="6">
    <location>
        <begin position="34"/>
        <end position="52"/>
    </location>
</feature>
<dbReference type="InterPro" id="IPR036259">
    <property type="entry name" value="MFS_trans_sf"/>
</dbReference>
<feature type="region of interest" description="Disordered" evidence="5">
    <location>
        <begin position="438"/>
        <end position="463"/>
    </location>
</feature>
<keyword evidence="2 6" id="KW-0812">Transmembrane</keyword>
<feature type="region of interest" description="Disordered" evidence="5">
    <location>
        <begin position="476"/>
        <end position="496"/>
    </location>
</feature>
<dbReference type="InterPro" id="IPR010658">
    <property type="entry name" value="Nodulin-like"/>
</dbReference>
<dbReference type="Pfam" id="PF06813">
    <property type="entry name" value="Nodulin-like"/>
    <property type="match status" value="1"/>
</dbReference>
<name>A0A1E3NNB7_9ASCO</name>
<feature type="transmembrane region" description="Helical" evidence="6">
    <location>
        <begin position="631"/>
        <end position="650"/>
    </location>
</feature>
<dbReference type="RefSeq" id="XP_019018708.1">
    <property type="nucleotide sequence ID" value="XM_019160864.1"/>
</dbReference>
<dbReference type="SUPFAM" id="SSF103473">
    <property type="entry name" value="MFS general substrate transporter"/>
    <property type="match status" value="1"/>
</dbReference>
<gene>
    <name evidence="8" type="ORF">PICMEDRAFT_15529</name>
</gene>
<reference evidence="8 9" key="1">
    <citation type="journal article" date="2016" name="Proc. Natl. Acad. Sci. U.S.A.">
        <title>Comparative genomics of biotechnologically important yeasts.</title>
        <authorList>
            <person name="Riley R."/>
            <person name="Haridas S."/>
            <person name="Wolfe K.H."/>
            <person name="Lopes M.R."/>
            <person name="Hittinger C.T."/>
            <person name="Goeker M."/>
            <person name="Salamov A.A."/>
            <person name="Wisecaver J.H."/>
            <person name="Long T.M."/>
            <person name="Calvey C.H."/>
            <person name="Aerts A.L."/>
            <person name="Barry K.W."/>
            <person name="Choi C."/>
            <person name="Clum A."/>
            <person name="Coughlan A.Y."/>
            <person name="Deshpande S."/>
            <person name="Douglass A.P."/>
            <person name="Hanson S.J."/>
            <person name="Klenk H.-P."/>
            <person name="LaButti K.M."/>
            <person name="Lapidus A."/>
            <person name="Lindquist E.A."/>
            <person name="Lipzen A.M."/>
            <person name="Meier-Kolthoff J.P."/>
            <person name="Ohm R.A."/>
            <person name="Otillar R.P."/>
            <person name="Pangilinan J.L."/>
            <person name="Peng Y."/>
            <person name="Rokas A."/>
            <person name="Rosa C.A."/>
            <person name="Scheuner C."/>
            <person name="Sibirny A.A."/>
            <person name="Slot J.C."/>
            <person name="Stielow J.B."/>
            <person name="Sun H."/>
            <person name="Kurtzman C.P."/>
            <person name="Blackwell M."/>
            <person name="Grigoriev I.V."/>
            <person name="Jeffries T.W."/>
        </authorList>
    </citation>
    <scope>NUCLEOTIDE SEQUENCE [LARGE SCALE GENOMIC DNA]</scope>
    <source>
        <strain evidence="8 9">NRRL Y-2026</strain>
    </source>
</reference>
<feature type="transmembrane region" description="Helical" evidence="6">
    <location>
        <begin position="606"/>
        <end position="625"/>
    </location>
</feature>
<dbReference type="Gene3D" id="1.20.1250.20">
    <property type="entry name" value="MFS general substrate transporter like domains"/>
    <property type="match status" value="2"/>
</dbReference>
<keyword evidence="9" id="KW-1185">Reference proteome</keyword>
<dbReference type="Proteomes" id="UP000094455">
    <property type="component" value="Unassembled WGS sequence"/>
</dbReference>
<keyword evidence="3 6" id="KW-1133">Transmembrane helix</keyword>
<dbReference type="PANTHER" id="PTHR21576:SF166">
    <property type="entry name" value="ADR278WP"/>
    <property type="match status" value="1"/>
</dbReference>
<proteinExistence type="predicted"/>
<feature type="compositionally biased region" description="Low complexity" evidence="5">
    <location>
        <begin position="287"/>
        <end position="300"/>
    </location>
</feature>
<feature type="transmembrane region" description="Helical" evidence="6">
    <location>
        <begin position="167"/>
        <end position="186"/>
    </location>
</feature>
<feature type="region of interest" description="Disordered" evidence="5">
    <location>
        <begin position="287"/>
        <end position="320"/>
    </location>
</feature>
<accession>A0A1E3NNB7</accession>